<dbReference type="Gene3D" id="3.40.640.10">
    <property type="entry name" value="Type I PLP-dependent aspartate aminotransferase-like (Major domain)"/>
    <property type="match status" value="1"/>
</dbReference>
<evidence type="ECO:0000256" key="1">
    <source>
        <dbReference type="ARBA" id="ARBA00022898"/>
    </source>
</evidence>
<dbReference type="InterPro" id="IPR015421">
    <property type="entry name" value="PyrdxlP-dep_Trfase_major"/>
</dbReference>
<evidence type="ECO:0000259" key="2">
    <source>
        <dbReference type="Pfam" id="PF00266"/>
    </source>
</evidence>
<gene>
    <name evidence="3" type="ORF">C0Q70_17347</name>
</gene>
<dbReference type="OrthoDB" id="5978656at2759"/>
<dbReference type="InterPro" id="IPR015424">
    <property type="entry name" value="PyrdxlP-dep_Trfase"/>
</dbReference>
<dbReference type="STRING" id="400727.A0A2T7NK61"/>
<dbReference type="PANTHER" id="PTHR43092">
    <property type="entry name" value="L-CYSTEINE DESULFHYDRASE"/>
    <property type="match status" value="1"/>
</dbReference>
<comment type="caution">
    <text evidence="3">The sequence shown here is derived from an EMBL/GenBank/DDBJ whole genome shotgun (WGS) entry which is preliminary data.</text>
</comment>
<protein>
    <recommendedName>
        <fullName evidence="2">Aminotransferase class V domain-containing protein</fullName>
    </recommendedName>
</protein>
<keyword evidence="4" id="KW-1185">Reference proteome</keyword>
<dbReference type="PANTHER" id="PTHR43092:SF4">
    <property type="entry name" value="AMINOTRANSFERASE CLASS V DOMAIN-CONTAINING PROTEIN"/>
    <property type="match status" value="1"/>
</dbReference>
<dbReference type="EMBL" id="PZQS01000011">
    <property type="protein sequence ID" value="PVD21549.1"/>
    <property type="molecule type" value="Genomic_DNA"/>
</dbReference>
<sequence length="371" mass="42009">MDTEGLLDVAYGDEMRQKEMCLRPQSVFLNHGSYGVVPHRVLNIQKRFMDEREGHPDHWFRRTAKGYWLDARKAAAEFVGADSEDVVFVSNATTGVNAVLRSLKLQAGDAILATTLTYGSLRNLWVDLEERIYPEGVQCLLMEIKIPILSEDQVVKQYDDFLTSHPNVKFVLIDHITSPSAILMPIAHLIPVCHKHGALVMVDGAHAPGQVQLNLNTLNADMYTGNFHKWVFTPRGSAILWIRRDHHQWVNPNNTSWLKDQSLSDQFFDQGTRDHIPFICAKYGLQFYQAIGGMEKIVEYTSKLATEGRDYLVKELGLTPLSIPPSMESPNLRLLKIPGVPSGYSSKTNKTYQTNLTSLFQQLQRGFSVMY</sequence>
<dbReference type="AlphaFoldDB" id="A0A2T7NK61"/>
<dbReference type="Proteomes" id="UP000245119">
    <property type="component" value="Linkage Group LG11"/>
</dbReference>
<evidence type="ECO:0000313" key="3">
    <source>
        <dbReference type="EMBL" id="PVD21549.1"/>
    </source>
</evidence>
<dbReference type="InterPro" id="IPR000192">
    <property type="entry name" value="Aminotrans_V_dom"/>
</dbReference>
<dbReference type="SUPFAM" id="SSF53383">
    <property type="entry name" value="PLP-dependent transferases"/>
    <property type="match status" value="1"/>
</dbReference>
<reference evidence="3 4" key="1">
    <citation type="submission" date="2018-04" db="EMBL/GenBank/DDBJ databases">
        <title>The genome of golden apple snail Pomacea canaliculata provides insight into stress tolerance and invasive adaptation.</title>
        <authorList>
            <person name="Liu C."/>
            <person name="Liu B."/>
            <person name="Ren Y."/>
            <person name="Zhang Y."/>
            <person name="Wang H."/>
            <person name="Li S."/>
            <person name="Jiang F."/>
            <person name="Yin L."/>
            <person name="Zhang G."/>
            <person name="Qian W."/>
            <person name="Fan W."/>
        </authorList>
    </citation>
    <scope>NUCLEOTIDE SEQUENCE [LARGE SCALE GENOMIC DNA]</scope>
    <source>
        <strain evidence="3">SZHN2017</strain>
        <tissue evidence="3">Muscle</tissue>
    </source>
</reference>
<accession>A0A2T7NK61</accession>
<dbReference type="InterPro" id="IPR015422">
    <property type="entry name" value="PyrdxlP-dep_Trfase_small"/>
</dbReference>
<organism evidence="3 4">
    <name type="scientific">Pomacea canaliculata</name>
    <name type="common">Golden apple snail</name>
    <dbReference type="NCBI Taxonomy" id="400727"/>
    <lineage>
        <taxon>Eukaryota</taxon>
        <taxon>Metazoa</taxon>
        <taxon>Spiralia</taxon>
        <taxon>Lophotrochozoa</taxon>
        <taxon>Mollusca</taxon>
        <taxon>Gastropoda</taxon>
        <taxon>Caenogastropoda</taxon>
        <taxon>Architaenioglossa</taxon>
        <taxon>Ampullarioidea</taxon>
        <taxon>Ampullariidae</taxon>
        <taxon>Pomacea</taxon>
    </lineage>
</organism>
<proteinExistence type="predicted"/>
<keyword evidence="1" id="KW-0663">Pyridoxal phosphate</keyword>
<dbReference type="Gene3D" id="3.90.1150.10">
    <property type="entry name" value="Aspartate Aminotransferase, domain 1"/>
    <property type="match status" value="1"/>
</dbReference>
<feature type="domain" description="Aminotransferase class V" evidence="2">
    <location>
        <begin position="38"/>
        <end position="312"/>
    </location>
</feature>
<dbReference type="Pfam" id="PF00266">
    <property type="entry name" value="Aminotran_5"/>
    <property type="match status" value="1"/>
</dbReference>
<evidence type="ECO:0000313" key="4">
    <source>
        <dbReference type="Proteomes" id="UP000245119"/>
    </source>
</evidence>
<name>A0A2T7NK61_POMCA</name>